<comment type="similarity">
    <text evidence="6">Belongs to the BRE1 family.</text>
</comment>
<dbReference type="PANTHER" id="PTHR23163:SF8">
    <property type="entry name" value="E3 UBIQUITIN-PROTEIN LIGASE BRE1-LIKE 2"/>
    <property type="match status" value="1"/>
</dbReference>
<keyword evidence="3 6" id="KW-0863">Zinc-finger</keyword>
<keyword evidence="2 6" id="KW-0479">Metal-binding</keyword>
<feature type="coiled-coil region" evidence="7">
    <location>
        <begin position="567"/>
        <end position="629"/>
    </location>
</feature>
<dbReference type="UniPathway" id="UPA00143"/>
<evidence type="ECO:0000313" key="9">
    <source>
        <dbReference type="Proteomes" id="UP000015453"/>
    </source>
</evidence>
<reference evidence="8 9" key="1">
    <citation type="journal article" date="2013" name="BMC Genomics">
        <title>The miniature genome of a carnivorous plant Genlisea aurea contains a low number of genes and short non-coding sequences.</title>
        <authorList>
            <person name="Leushkin E.V."/>
            <person name="Sutormin R.A."/>
            <person name="Nabieva E.R."/>
            <person name="Penin A.A."/>
            <person name="Kondrashov A.S."/>
            <person name="Logacheva M.D."/>
        </authorList>
    </citation>
    <scope>NUCLEOTIDE SEQUENCE [LARGE SCALE GENOMIC DNA]</scope>
</reference>
<dbReference type="Proteomes" id="UP000015453">
    <property type="component" value="Unassembled WGS sequence"/>
</dbReference>
<dbReference type="InterPro" id="IPR013956">
    <property type="entry name" value="E3_ubiquit_lig_Bre1"/>
</dbReference>
<comment type="subcellular location">
    <subcellularLocation>
        <location evidence="1 6">Nucleus</location>
    </subcellularLocation>
</comment>
<evidence type="ECO:0000313" key="8">
    <source>
        <dbReference type="EMBL" id="EPS61888.1"/>
    </source>
</evidence>
<evidence type="ECO:0000256" key="2">
    <source>
        <dbReference type="ARBA" id="ARBA00022723"/>
    </source>
</evidence>
<accession>S8DGJ4</accession>
<comment type="pathway">
    <text evidence="6">Protein modification; protein ubiquitination.</text>
</comment>
<sequence length="753" mass="86626">VDVAVLQQQNQTFVQQSDAQKHELHELECSIKELEMKQTSYDDILIRVNKMWNQLTDDIVLLQAQAGAGPSAFQFLRLAESSRGSIPSCPMEDIFLCRLLGLDGIKSRKDDEFIAIVNESLQLRQTSTVQLMKLLEEAIYSQRAKFNDIAQILQGKPSAEDAVIQLHKLDGLIKEEVSCLHEVMNMLCTIDKQYADEIQACVGRHSIDESEIKRLAGRELDDILLDLEESRRKLINMKMQKEGISGMRVPIPVPCIPDDLNGTVSPEKPVDRSKRLRELKESIEEMKALAEDRLSELRDSREDNSALSKQLNDLQNELNGDKYVCSSRSYSMLNDQLQHWTVESERYRSLFESLQAERPTMSRRVKDLTVKSEALDSSRTAIGSSESKIEELQNLLQICVIEKNELERKMEEAIQDSGRRDIKEEFQVMTSALTKEMDMMEKQLNKWKQRADEAIALREQTQSLNALLDLKTSELQNTTSECSQQMEEITSLMAAVEKMQTEKQELEIFLDMWNHQMLNSRDSNAIKESERKAHLQAEAVRTALEEHSLEFRVKAAHEAEVVCQQRLSVAEVEIAELRAQLEASERDVLELKEAVKLKEEEADSYISEIETIGQAYEDMQTQNQHLRQQLTDRNEYNIKLVSDSVKEKQFQNVLQSEKQGLESQLQYLNGCLEGLKSRIARNDEQMKVQLVELPTLIREEKHSALKLESAKWELADAEKELKILKSALSLSEKEQEQIQRKLDDIKKELDRER</sequence>
<dbReference type="GO" id="GO:0033503">
    <property type="term" value="C:HULC complex"/>
    <property type="evidence" value="ECO:0007669"/>
    <property type="project" value="TreeGrafter"/>
</dbReference>
<feature type="non-terminal residue" evidence="8">
    <location>
        <position position="753"/>
    </location>
</feature>
<proteinExistence type="inferred from homology"/>
<dbReference type="EC" id="2.3.2.27" evidence="6"/>
<evidence type="ECO:0000256" key="6">
    <source>
        <dbReference type="RuleBase" id="RU365038"/>
    </source>
</evidence>
<keyword evidence="6" id="KW-0833">Ubl conjugation pathway</keyword>
<keyword evidence="6" id="KW-0808">Transferase</keyword>
<dbReference type="GO" id="GO:0061630">
    <property type="term" value="F:ubiquitin protein ligase activity"/>
    <property type="evidence" value="ECO:0007669"/>
    <property type="project" value="UniProtKB-EC"/>
</dbReference>
<dbReference type="GO" id="GO:0006325">
    <property type="term" value="P:chromatin organization"/>
    <property type="evidence" value="ECO:0007669"/>
    <property type="project" value="UniProtKB-KW"/>
</dbReference>
<dbReference type="PANTHER" id="PTHR23163">
    <property type="entry name" value="RING FINGER PROTEIN-RELATED"/>
    <property type="match status" value="1"/>
</dbReference>
<name>S8DGJ4_9LAMI</name>
<dbReference type="GO" id="GO:0016567">
    <property type="term" value="P:protein ubiquitination"/>
    <property type="evidence" value="ECO:0007669"/>
    <property type="project" value="UniProtKB-UniRule"/>
</dbReference>
<keyword evidence="6" id="KW-0156">Chromatin regulator</keyword>
<feature type="non-terminal residue" evidence="8">
    <location>
        <position position="1"/>
    </location>
</feature>
<feature type="coiled-coil region" evidence="7">
    <location>
        <begin position="389"/>
        <end position="457"/>
    </location>
</feature>
<feature type="coiled-coil region" evidence="7">
    <location>
        <begin position="707"/>
        <end position="748"/>
    </location>
</feature>
<keyword evidence="5 6" id="KW-0539">Nucleus</keyword>
<keyword evidence="6 7" id="KW-0175">Coiled coil</keyword>
<evidence type="ECO:0000256" key="7">
    <source>
        <dbReference type="SAM" id="Coils"/>
    </source>
</evidence>
<evidence type="ECO:0000256" key="5">
    <source>
        <dbReference type="ARBA" id="ARBA00023242"/>
    </source>
</evidence>
<dbReference type="GO" id="GO:0005634">
    <property type="term" value="C:nucleus"/>
    <property type="evidence" value="ECO:0007669"/>
    <property type="project" value="UniProtKB-SubCell"/>
</dbReference>
<evidence type="ECO:0000256" key="3">
    <source>
        <dbReference type="ARBA" id="ARBA00022771"/>
    </source>
</evidence>
<comment type="caution">
    <text evidence="8">The sequence shown here is derived from an EMBL/GenBank/DDBJ whole genome shotgun (WGS) entry which is preliminary data.</text>
</comment>
<evidence type="ECO:0000256" key="4">
    <source>
        <dbReference type="ARBA" id="ARBA00022833"/>
    </source>
</evidence>
<keyword evidence="9" id="KW-1185">Reference proteome</keyword>
<feature type="coiled-coil region" evidence="7">
    <location>
        <begin position="273"/>
        <end position="317"/>
    </location>
</feature>
<gene>
    <name evidence="8" type="ORF">M569_12905</name>
</gene>
<comment type="catalytic activity">
    <reaction evidence="6">
        <text>S-ubiquitinyl-[E2 ubiquitin-conjugating enzyme]-L-cysteine + [acceptor protein]-L-lysine = [E2 ubiquitin-conjugating enzyme]-L-cysteine + N(6)-ubiquitinyl-[acceptor protein]-L-lysine.</text>
        <dbReference type="EC" id="2.3.2.27"/>
    </reaction>
</comment>
<dbReference type="OrthoDB" id="10266039at2759"/>
<evidence type="ECO:0000256" key="1">
    <source>
        <dbReference type="ARBA" id="ARBA00004123"/>
    </source>
</evidence>
<dbReference type="EMBL" id="AUSU01006525">
    <property type="protein sequence ID" value="EPS61888.1"/>
    <property type="molecule type" value="Genomic_DNA"/>
</dbReference>
<dbReference type="GO" id="GO:0008270">
    <property type="term" value="F:zinc ion binding"/>
    <property type="evidence" value="ECO:0007669"/>
    <property type="project" value="UniProtKB-KW"/>
</dbReference>
<organism evidence="8 9">
    <name type="scientific">Genlisea aurea</name>
    <dbReference type="NCBI Taxonomy" id="192259"/>
    <lineage>
        <taxon>Eukaryota</taxon>
        <taxon>Viridiplantae</taxon>
        <taxon>Streptophyta</taxon>
        <taxon>Embryophyta</taxon>
        <taxon>Tracheophyta</taxon>
        <taxon>Spermatophyta</taxon>
        <taxon>Magnoliopsida</taxon>
        <taxon>eudicotyledons</taxon>
        <taxon>Gunneridae</taxon>
        <taxon>Pentapetalae</taxon>
        <taxon>asterids</taxon>
        <taxon>lamiids</taxon>
        <taxon>Lamiales</taxon>
        <taxon>Lentibulariaceae</taxon>
        <taxon>Genlisea</taxon>
    </lineage>
</organism>
<protein>
    <recommendedName>
        <fullName evidence="6">E3 ubiquitin protein ligase</fullName>
        <ecNumber evidence="6">2.3.2.27</ecNumber>
    </recommendedName>
</protein>
<dbReference type="AlphaFoldDB" id="S8DGJ4"/>
<keyword evidence="4 6" id="KW-0862">Zinc</keyword>